<dbReference type="InParanoid" id="G8YER8"/>
<reference evidence="5 6" key="1">
    <citation type="journal article" date="2012" name="G3 (Bethesda)">
        <title>Pichia sorbitophila, an interspecies yeast hybrid reveals early steps of genome resolution following polyploidization.</title>
        <authorList>
            <person name="Leh Louis V."/>
            <person name="Despons L."/>
            <person name="Friedrich A."/>
            <person name="Martin T."/>
            <person name="Durrens P."/>
            <person name="Casaregola S."/>
            <person name="Neuveglise C."/>
            <person name="Fairhead C."/>
            <person name="Marck C."/>
            <person name="Cruz J.A."/>
            <person name="Straub M.L."/>
            <person name="Kugler V."/>
            <person name="Sacerdot C."/>
            <person name="Uzunov Z."/>
            <person name="Thierry A."/>
            <person name="Weiss S."/>
            <person name="Bleykasten C."/>
            <person name="De Montigny J."/>
            <person name="Jacques N."/>
            <person name="Jung P."/>
            <person name="Lemaire M."/>
            <person name="Mallet S."/>
            <person name="Morel G."/>
            <person name="Richard G.F."/>
            <person name="Sarkar A."/>
            <person name="Savel G."/>
            <person name="Schacherer J."/>
            <person name="Seret M.L."/>
            <person name="Talla E."/>
            <person name="Samson G."/>
            <person name="Jubin C."/>
            <person name="Poulain J."/>
            <person name="Vacherie B."/>
            <person name="Barbe V."/>
            <person name="Pelletier E."/>
            <person name="Sherman D.J."/>
            <person name="Westhof E."/>
            <person name="Weissenbach J."/>
            <person name="Baret P.V."/>
            <person name="Wincker P."/>
            <person name="Gaillardin C."/>
            <person name="Dujon B."/>
            <person name="Souciet J.L."/>
        </authorList>
    </citation>
    <scope>NUCLEOTIDE SEQUENCE [LARGE SCALE GENOMIC DNA]</scope>
    <source>
        <strain evidence="6">ATCC MYA-4447 / BCRC 22081 / CBS 7064 / NBRC 10061 / NRRL Y-12695</strain>
    </source>
</reference>
<dbReference type="eggNOG" id="ENOG502S6JB">
    <property type="taxonomic scope" value="Eukaryota"/>
</dbReference>
<evidence type="ECO:0000256" key="4">
    <source>
        <dbReference type="ARBA" id="ARBA00023136"/>
    </source>
</evidence>
<name>G8YER8_PICSO</name>
<sequence length="124" mass="13394">MSVKSEKLVIPYRHIPAKPRFETSGMIAQSLPMAAMFMKNKLLAWSALFLSIQSYLSEPINKPASKDPKDTSQPASLRVVFALIALLTCYMDIAFPSTNPSIKRQSIVDAASTAASATGSASTK</sequence>
<comment type="subcellular location">
    <subcellularLocation>
        <location evidence="1">Membrane</location>
    </subcellularLocation>
</comment>
<dbReference type="EMBL" id="FO082051">
    <property type="protein sequence ID" value="CCE81667.1"/>
    <property type="molecule type" value="Genomic_DNA"/>
</dbReference>
<keyword evidence="6" id="KW-1185">Reference proteome</keyword>
<evidence type="ECO:0000313" key="5">
    <source>
        <dbReference type="EMBL" id="CCE81667.1"/>
    </source>
</evidence>
<dbReference type="InterPro" id="IPR005351">
    <property type="entry name" value="ASTER"/>
</dbReference>
<keyword evidence="2" id="KW-0812">Transmembrane</keyword>
<dbReference type="FunCoup" id="G8YER8">
    <property type="interactions" value="45"/>
</dbReference>
<organism evidence="5 6">
    <name type="scientific">Pichia sorbitophila (strain ATCC MYA-4447 / BCRC 22081 / CBS 7064 / NBRC 10061 / NRRL Y-12695)</name>
    <name type="common">Hybrid yeast</name>
    <dbReference type="NCBI Taxonomy" id="559304"/>
    <lineage>
        <taxon>Eukaryota</taxon>
        <taxon>Fungi</taxon>
        <taxon>Dikarya</taxon>
        <taxon>Ascomycota</taxon>
        <taxon>Saccharomycotina</taxon>
        <taxon>Pichiomycetes</taxon>
        <taxon>Debaryomycetaceae</taxon>
        <taxon>Millerozyma</taxon>
    </lineage>
</organism>
<dbReference type="STRING" id="559304.G8YER8"/>
<evidence type="ECO:0000256" key="3">
    <source>
        <dbReference type="ARBA" id="ARBA00022989"/>
    </source>
</evidence>
<gene>
    <name evidence="5" type="primary">Piso0_002330</name>
    <name evidence="5" type="ORF">GNLVRS01_PISO0I07862g</name>
</gene>
<dbReference type="Proteomes" id="UP000005222">
    <property type="component" value="Chromosome I"/>
</dbReference>
<dbReference type="GO" id="GO:0005789">
    <property type="term" value="C:endoplasmic reticulum membrane"/>
    <property type="evidence" value="ECO:0007669"/>
    <property type="project" value="InterPro"/>
</dbReference>
<dbReference type="Pfam" id="PF03669">
    <property type="entry name" value="ASTER"/>
    <property type="match status" value="1"/>
</dbReference>
<dbReference type="HOGENOM" id="CLU_129456_1_1_1"/>
<dbReference type="OrthoDB" id="284718at2759"/>
<keyword evidence="4" id="KW-0472">Membrane</keyword>
<proteinExistence type="predicted"/>
<dbReference type="GO" id="GO:0045048">
    <property type="term" value="P:protein insertion into ER membrane"/>
    <property type="evidence" value="ECO:0007669"/>
    <property type="project" value="InterPro"/>
</dbReference>
<evidence type="ECO:0000313" key="6">
    <source>
        <dbReference type="Proteomes" id="UP000005222"/>
    </source>
</evidence>
<protein>
    <submittedName>
        <fullName evidence="5">Piso0_002330 protein</fullName>
    </submittedName>
</protein>
<keyword evidence="3" id="KW-1133">Transmembrane helix</keyword>
<dbReference type="OMA" id="RNKFIGW"/>
<dbReference type="AlphaFoldDB" id="G8YER8"/>
<evidence type="ECO:0000256" key="1">
    <source>
        <dbReference type="ARBA" id="ARBA00004370"/>
    </source>
</evidence>
<dbReference type="GO" id="GO:0044183">
    <property type="term" value="F:protein folding chaperone"/>
    <property type="evidence" value="ECO:0007669"/>
    <property type="project" value="InterPro"/>
</dbReference>
<accession>G8YER8</accession>
<evidence type="ECO:0000256" key="2">
    <source>
        <dbReference type="ARBA" id="ARBA00022692"/>
    </source>
</evidence>
<dbReference type="PANTHER" id="PTHR28038:SF1">
    <property type="entry name" value="ADL329WP"/>
    <property type="match status" value="1"/>
</dbReference>
<dbReference type="PANTHER" id="PTHR28038">
    <property type="entry name" value="ADL329WP"/>
    <property type="match status" value="1"/>
</dbReference>